<evidence type="ECO:0000313" key="1">
    <source>
        <dbReference type="EMBL" id="EGV00194.1"/>
    </source>
</evidence>
<organism evidence="1 2">
    <name type="scientific">Mycoplasmopsis columbina SF7</name>
    <dbReference type="NCBI Taxonomy" id="1037410"/>
    <lineage>
        <taxon>Bacteria</taxon>
        <taxon>Bacillati</taxon>
        <taxon>Mycoplasmatota</taxon>
        <taxon>Mycoplasmoidales</taxon>
        <taxon>Metamycoplasmataceae</taxon>
        <taxon>Mycoplasmopsis</taxon>
    </lineage>
</organism>
<dbReference type="STRING" id="1037410.MCSF7_02011"/>
<reference evidence="1 2" key="1">
    <citation type="journal article" date="2013" name="Genome Announc.">
        <title>Genome Sequence of Mycoplasma columbinum Strain SF7.</title>
        <authorList>
            <person name="Guo Z."/>
            <person name="Xu X."/>
            <person name="Zheng Q."/>
            <person name="Li T."/>
            <person name="Kuang S."/>
            <person name="Zhang Z."/>
            <person name="Chen Y."/>
            <person name="Lu X."/>
            <person name="Zhou R."/>
            <person name="Bi D."/>
            <person name="Jin H."/>
        </authorList>
    </citation>
    <scope>NUCLEOTIDE SEQUENCE [LARGE SCALE GENOMIC DNA]</scope>
    <source>
        <strain evidence="1 2">SF7</strain>
    </source>
</reference>
<dbReference type="InterPro" id="IPR054784">
    <property type="entry name" value="HpyAIV-type_restriction_enz"/>
</dbReference>
<gene>
    <name evidence="1" type="ORF">MCSF7_02011</name>
</gene>
<keyword evidence="2" id="KW-1185">Reference proteome</keyword>
<dbReference type="Proteomes" id="UP000004978">
    <property type="component" value="Unassembled WGS sequence"/>
</dbReference>
<dbReference type="NCBIfam" id="NF045832">
    <property type="entry name" value="restrict_HpyAIV"/>
    <property type="match status" value="1"/>
</dbReference>
<dbReference type="EMBL" id="AFXA01000011">
    <property type="protein sequence ID" value="EGV00194.1"/>
    <property type="molecule type" value="Genomic_DNA"/>
</dbReference>
<name>F9UKI9_9BACT</name>
<comment type="caution">
    <text evidence="1">The sequence shown here is derived from an EMBL/GenBank/DDBJ whole genome shotgun (WGS) entry which is preliminary data.</text>
</comment>
<dbReference type="RefSeq" id="WP_006608807.1">
    <property type="nucleotide sequence ID" value="NZ_AFXA01000011.1"/>
</dbReference>
<accession>F9UKI9</accession>
<proteinExistence type="predicted"/>
<dbReference type="eggNOG" id="ENOG502ZSDN">
    <property type="taxonomic scope" value="Bacteria"/>
</dbReference>
<dbReference type="AlphaFoldDB" id="F9UKI9"/>
<evidence type="ECO:0000313" key="2">
    <source>
        <dbReference type="Proteomes" id="UP000004978"/>
    </source>
</evidence>
<sequence>MNYNEFENLLKERLIKGNGPKLLIKLIDAPFRYFSLLNLFNFLTKLEQSFLRTQENNYYKFLNDLVTYFFISKKFETLENKLKVLTKDEESDVILEHKINLSHLFRDENTKTLFCIWQKKRDYYSNNKAIEIIEKFKSDNYLIKKHFEDYQIKSYLWFVDEEIKTNKHIYIQHLNDDVENRINVVYGSELFDFFEDNEYWKNIQNFQKTFKDKNHDFFLKMPNLDTDKETYEFMIEMSDSLWEKLNLDTEGHKLIREKIFDLRNENSNYLKAFKMRQIKATAVDEDEYKMKKYANENNLEINN</sequence>
<protein>
    <submittedName>
        <fullName evidence="1">Uncharacterized protein</fullName>
    </submittedName>
</protein>